<dbReference type="GO" id="GO:0015108">
    <property type="term" value="F:chloride transmembrane transporter activity"/>
    <property type="evidence" value="ECO:0007669"/>
    <property type="project" value="InterPro"/>
</dbReference>
<dbReference type="GO" id="GO:0005886">
    <property type="term" value="C:plasma membrane"/>
    <property type="evidence" value="ECO:0007669"/>
    <property type="project" value="TreeGrafter"/>
</dbReference>
<dbReference type="Pfam" id="PF00654">
    <property type="entry name" value="Voltage_CLC"/>
    <property type="match status" value="1"/>
</dbReference>
<dbReference type="SUPFAM" id="SSF81340">
    <property type="entry name" value="Clc chloride channel"/>
    <property type="match status" value="1"/>
</dbReference>
<dbReference type="Gene3D" id="1.10.3080.10">
    <property type="entry name" value="Clc chloride channel"/>
    <property type="match status" value="1"/>
</dbReference>
<protein>
    <submittedName>
        <fullName evidence="7">Ion channel protein</fullName>
    </submittedName>
</protein>
<dbReference type="KEGG" id="sgd:ELQ87_17345"/>
<name>A0A3Q9KWA0_STRGD</name>
<feature type="transmembrane region" description="Helical" evidence="6">
    <location>
        <begin position="400"/>
        <end position="425"/>
    </location>
</feature>
<feature type="transmembrane region" description="Helical" evidence="6">
    <location>
        <begin position="210"/>
        <end position="231"/>
    </location>
</feature>
<keyword evidence="10" id="KW-1185">Reference proteome</keyword>
<feature type="transmembrane region" description="Helical" evidence="6">
    <location>
        <begin position="172"/>
        <end position="198"/>
    </location>
</feature>
<dbReference type="EMBL" id="CP034687">
    <property type="protein sequence ID" value="AZS85862.1"/>
    <property type="molecule type" value="Genomic_DNA"/>
</dbReference>
<evidence type="ECO:0000313" key="10">
    <source>
        <dbReference type="Proteomes" id="UP000501753"/>
    </source>
</evidence>
<evidence type="ECO:0000256" key="2">
    <source>
        <dbReference type="ARBA" id="ARBA00022692"/>
    </source>
</evidence>
<reference evidence="8 10" key="1">
    <citation type="submission" date="2018-04" db="EMBL/GenBank/DDBJ databases">
        <title>Complete genome sequences of Streptomyces griseoviridis K61 and characterization of antagonistic properties of biological control agents.</title>
        <authorList>
            <person name="Mariita R.M."/>
            <person name="Sello J.K."/>
        </authorList>
    </citation>
    <scope>NUCLEOTIDE SEQUENCE [LARGE SCALE GENOMIC DNA]</scope>
    <source>
        <strain evidence="8 10">K61</strain>
    </source>
</reference>
<accession>A0A3Q9KWA0</accession>
<evidence type="ECO:0000256" key="3">
    <source>
        <dbReference type="ARBA" id="ARBA00022989"/>
    </source>
</evidence>
<reference evidence="7 9" key="2">
    <citation type="submission" date="2018-12" db="EMBL/GenBank/DDBJ databases">
        <title>Streptomyces griseoviridis F1-27 complete genome.</title>
        <authorList>
            <person name="Mariita R.M."/>
            <person name="Sello J.K."/>
        </authorList>
    </citation>
    <scope>NUCLEOTIDE SEQUENCE [LARGE SCALE GENOMIC DNA]</scope>
    <source>
        <strain evidence="7 9">F1-27</strain>
    </source>
</reference>
<dbReference type="Proteomes" id="UP000501753">
    <property type="component" value="Chromosome"/>
</dbReference>
<dbReference type="InterPro" id="IPR050368">
    <property type="entry name" value="ClC-type_chloride_channel"/>
</dbReference>
<dbReference type="AlphaFoldDB" id="A0A3Q9KWA0"/>
<dbReference type="PANTHER" id="PTHR43427:SF9">
    <property type="entry name" value="ION-TRANSPORT PROTEIN YFEO-RELATED"/>
    <property type="match status" value="1"/>
</dbReference>
<dbReference type="Proteomes" id="UP000271291">
    <property type="component" value="Chromosome"/>
</dbReference>
<sequence length="443" mass="44845">MTACGDRVPPDTARPAAGPPAPGPPSAPAAPSARVLLASLLPAVAVGVLASLLFVGVSEAAELLQGVLWKNLPDALGVGRYSVLWMMVMLTATGVAVGLVVWRVPGHAGPDPATLGLDAPVLPPRVLPGLVLATALMLAGGPSLGPENPIIAVNVGLAFWLGSRFLPRAPGAIWPVLAESATIGALFGTPVAAALVISEALAGRGAKGRLWDSLFAPLAAAAVGALTTTLVAHPTFDLHLPPFGGPHWGDLLASLVVASLAAVLGMAAVHAFPFVHGAFRRLRHPMLMLPAGGVVLGLLGALGGHLTLFKGLDEVGELARDPDGWTAGQFLTMAVVKLAALLVAASSGFRGGRIFPAVFVGASFGLAAHQLVPAVDPSLGVACGVLGMLLAVTRQGWVSLFTAAVLVDSPAILALLCFASLPAWLLVTGRPQMQLHDDGSPVV</sequence>
<feature type="transmembrane region" description="Helical" evidence="6">
    <location>
        <begin position="78"/>
        <end position="102"/>
    </location>
</feature>
<feature type="transmembrane region" description="Helical" evidence="6">
    <location>
        <begin position="35"/>
        <end position="57"/>
    </location>
</feature>
<proteinExistence type="predicted"/>
<feature type="transmembrane region" description="Helical" evidence="6">
    <location>
        <begin position="251"/>
        <end position="275"/>
    </location>
</feature>
<evidence type="ECO:0000313" key="7">
    <source>
        <dbReference type="EMBL" id="AZS85862.1"/>
    </source>
</evidence>
<feature type="transmembrane region" description="Helical" evidence="6">
    <location>
        <begin position="328"/>
        <end position="347"/>
    </location>
</feature>
<dbReference type="InterPro" id="IPR001807">
    <property type="entry name" value="ClC"/>
</dbReference>
<gene>
    <name evidence="8" type="ORF">DDJ31_21930</name>
    <name evidence="7" type="ORF">ELQ87_17345</name>
</gene>
<evidence type="ECO:0000313" key="8">
    <source>
        <dbReference type="EMBL" id="QCN87279.1"/>
    </source>
</evidence>
<feature type="transmembrane region" description="Helical" evidence="6">
    <location>
        <begin position="287"/>
        <end position="308"/>
    </location>
</feature>
<feature type="compositionally biased region" description="Pro residues" evidence="5">
    <location>
        <begin position="17"/>
        <end position="28"/>
    </location>
</feature>
<keyword evidence="2 6" id="KW-0812">Transmembrane</keyword>
<evidence type="ECO:0000256" key="6">
    <source>
        <dbReference type="SAM" id="Phobius"/>
    </source>
</evidence>
<keyword evidence="3 6" id="KW-1133">Transmembrane helix</keyword>
<dbReference type="InterPro" id="IPR014743">
    <property type="entry name" value="Cl-channel_core"/>
</dbReference>
<feature type="region of interest" description="Disordered" evidence="5">
    <location>
        <begin position="1"/>
        <end position="28"/>
    </location>
</feature>
<dbReference type="PANTHER" id="PTHR43427">
    <property type="entry name" value="CHLORIDE CHANNEL PROTEIN CLC-E"/>
    <property type="match status" value="1"/>
</dbReference>
<dbReference type="NCBIfam" id="NF002971">
    <property type="entry name" value="PRK03655.1"/>
    <property type="match status" value="1"/>
</dbReference>
<keyword evidence="4 6" id="KW-0472">Membrane</keyword>
<evidence type="ECO:0000256" key="5">
    <source>
        <dbReference type="SAM" id="MobiDB-lite"/>
    </source>
</evidence>
<comment type="subcellular location">
    <subcellularLocation>
        <location evidence="1">Membrane</location>
        <topology evidence="1">Multi-pass membrane protein</topology>
    </subcellularLocation>
</comment>
<dbReference type="OrthoDB" id="2729535at2"/>
<evidence type="ECO:0000256" key="4">
    <source>
        <dbReference type="ARBA" id="ARBA00023136"/>
    </source>
</evidence>
<dbReference type="CDD" id="cd00400">
    <property type="entry name" value="Voltage_gated_ClC"/>
    <property type="match status" value="1"/>
</dbReference>
<dbReference type="EMBL" id="CP029078">
    <property type="protein sequence ID" value="QCN87279.1"/>
    <property type="molecule type" value="Genomic_DNA"/>
</dbReference>
<organism evidence="7 9">
    <name type="scientific">Streptomyces griseoviridis</name>
    <dbReference type="NCBI Taxonomy" id="45398"/>
    <lineage>
        <taxon>Bacteria</taxon>
        <taxon>Bacillati</taxon>
        <taxon>Actinomycetota</taxon>
        <taxon>Actinomycetes</taxon>
        <taxon>Kitasatosporales</taxon>
        <taxon>Streptomycetaceae</taxon>
        <taxon>Streptomyces</taxon>
    </lineage>
</organism>
<evidence type="ECO:0000256" key="1">
    <source>
        <dbReference type="ARBA" id="ARBA00004141"/>
    </source>
</evidence>
<evidence type="ECO:0000313" key="9">
    <source>
        <dbReference type="Proteomes" id="UP000271291"/>
    </source>
</evidence>
<feature type="transmembrane region" description="Helical" evidence="6">
    <location>
        <begin position="354"/>
        <end position="372"/>
    </location>
</feature>